<dbReference type="InterPro" id="IPR035906">
    <property type="entry name" value="MetI-like_sf"/>
</dbReference>
<dbReference type="InterPro" id="IPR000515">
    <property type="entry name" value="MetI-like"/>
</dbReference>
<organism evidence="9 10">
    <name type="scientific">Paenibacillus rigui</name>
    <dbReference type="NCBI Taxonomy" id="554312"/>
    <lineage>
        <taxon>Bacteria</taxon>
        <taxon>Bacillati</taxon>
        <taxon>Bacillota</taxon>
        <taxon>Bacilli</taxon>
        <taxon>Bacillales</taxon>
        <taxon>Paenibacillaceae</taxon>
        <taxon>Paenibacillus</taxon>
    </lineage>
</organism>
<feature type="transmembrane region" description="Helical" evidence="7">
    <location>
        <begin position="7"/>
        <end position="29"/>
    </location>
</feature>
<dbReference type="EMBL" id="NMQW01000052">
    <property type="protein sequence ID" value="OXM83065.1"/>
    <property type="molecule type" value="Genomic_DNA"/>
</dbReference>
<evidence type="ECO:0000259" key="8">
    <source>
        <dbReference type="PROSITE" id="PS50928"/>
    </source>
</evidence>
<reference evidence="9 10" key="1">
    <citation type="submission" date="2017-07" db="EMBL/GenBank/DDBJ databases">
        <title>Genome sequencing and assembly of Paenibacillus rigui.</title>
        <authorList>
            <person name="Mayilraj S."/>
        </authorList>
    </citation>
    <scope>NUCLEOTIDE SEQUENCE [LARGE SCALE GENOMIC DNA]</scope>
    <source>
        <strain evidence="9 10">JCM 16352</strain>
    </source>
</reference>
<protein>
    <submittedName>
        <fullName evidence="9">Sugar ABC transporter permease</fullName>
    </submittedName>
</protein>
<dbReference type="PANTHER" id="PTHR43744:SF12">
    <property type="entry name" value="ABC TRANSPORTER PERMEASE PROTEIN MG189-RELATED"/>
    <property type="match status" value="1"/>
</dbReference>
<gene>
    <name evidence="9" type="ORF">CF651_28040</name>
</gene>
<dbReference type="AlphaFoldDB" id="A0A229UIE3"/>
<dbReference type="Gene3D" id="1.10.3720.10">
    <property type="entry name" value="MetI-like"/>
    <property type="match status" value="1"/>
</dbReference>
<comment type="caution">
    <text evidence="9">The sequence shown here is derived from an EMBL/GenBank/DDBJ whole genome shotgun (WGS) entry which is preliminary data.</text>
</comment>
<dbReference type="Pfam" id="PF00528">
    <property type="entry name" value="BPD_transp_1"/>
    <property type="match status" value="1"/>
</dbReference>
<keyword evidence="5 7" id="KW-1133">Transmembrane helix</keyword>
<dbReference type="PANTHER" id="PTHR43744">
    <property type="entry name" value="ABC TRANSPORTER PERMEASE PROTEIN MG189-RELATED-RELATED"/>
    <property type="match status" value="1"/>
</dbReference>
<feature type="transmembrane region" description="Helical" evidence="7">
    <location>
        <begin position="104"/>
        <end position="124"/>
    </location>
</feature>
<keyword evidence="10" id="KW-1185">Reference proteome</keyword>
<evidence type="ECO:0000256" key="6">
    <source>
        <dbReference type="ARBA" id="ARBA00023136"/>
    </source>
</evidence>
<keyword evidence="4 7" id="KW-0812">Transmembrane</keyword>
<feature type="transmembrane region" description="Helical" evidence="7">
    <location>
        <begin position="71"/>
        <end position="92"/>
    </location>
</feature>
<dbReference type="RefSeq" id="WP_094018162.1">
    <property type="nucleotide sequence ID" value="NZ_NMQW01000052.1"/>
</dbReference>
<keyword evidence="2 7" id="KW-0813">Transport</keyword>
<evidence type="ECO:0000256" key="7">
    <source>
        <dbReference type="RuleBase" id="RU363032"/>
    </source>
</evidence>
<dbReference type="SUPFAM" id="SSF161098">
    <property type="entry name" value="MetI-like"/>
    <property type="match status" value="1"/>
</dbReference>
<comment type="subcellular location">
    <subcellularLocation>
        <location evidence="1 7">Cell membrane</location>
        <topology evidence="1 7">Multi-pass membrane protein</topology>
    </subcellularLocation>
</comment>
<comment type="similarity">
    <text evidence="7">Belongs to the binding-protein-dependent transport system permease family.</text>
</comment>
<feature type="transmembrane region" description="Helical" evidence="7">
    <location>
        <begin position="136"/>
        <end position="158"/>
    </location>
</feature>
<dbReference type="PROSITE" id="PS50928">
    <property type="entry name" value="ABC_TM1"/>
    <property type="match status" value="1"/>
</dbReference>
<dbReference type="OrthoDB" id="2658500at2"/>
<name>A0A229UIE3_9BACL</name>
<feature type="transmembrane region" description="Helical" evidence="7">
    <location>
        <begin position="242"/>
        <end position="261"/>
    </location>
</feature>
<keyword evidence="3" id="KW-1003">Cell membrane</keyword>
<evidence type="ECO:0000256" key="4">
    <source>
        <dbReference type="ARBA" id="ARBA00022692"/>
    </source>
</evidence>
<dbReference type="GO" id="GO:0055085">
    <property type="term" value="P:transmembrane transport"/>
    <property type="evidence" value="ECO:0007669"/>
    <property type="project" value="InterPro"/>
</dbReference>
<proteinExistence type="inferred from homology"/>
<evidence type="ECO:0000256" key="3">
    <source>
        <dbReference type="ARBA" id="ARBA00022475"/>
    </source>
</evidence>
<keyword evidence="6 7" id="KW-0472">Membrane</keyword>
<dbReference type="GO" id="GO:0005886">
    <property type="term" value="C:plasma membrane"/>
    <property type="evidence" value="ECO:0007669"/>
    <property type="project" value="UniProtKB-SubCell"/>
</dbReference>
<dbReference type="CDD" id="cd06261">
    <property type="entry name" value="TM_PBP2"/>
    <property type="match status" value="1"/>
</dbReference>
<evidence type="ECO:0000256" key="1">
    <source>
        <dbReference type="ARBA" id="ARBA00004651"/>
    </source>
</evidence>
<accession>A0A229UIE3</accession>
<feature type="domain" description="ABC transmembrane type-1" evidence="8">
    <location>
        <begin position="67"/>
        <end position="261"/>
    </location>
</feature>
<feature type="transmembrane region" description="Helical" evidence="7">
    <location>
        <begin position="179"/>
        <end position="200"/>
    </location>
</feature>
<evidence type="ECO:0000256" key="5">
    <source>
        <dbReference type="ARBA" id="ARBA00022989"/>
    </source>
</evidence>
<evidence type="ECO:0000256" key="2">
    <source>
        <dbReference type="ARBA" id="ARBA00022448"/>
    </source>
</evidence>
<evidence type="ECO:0000313" key="9">
    <source>
        <dbReference type="EMBL" id="OXM83065.1"/>
    </source>
</evidence>
<sequence>MRIIWKIVLWIFLLLVTLLTLFPVVITILGSFKTNIELTTGATLLPSSWQFGNYIEAWNKANFSTYTKNSLFVAVMTTAGTLLVSSMAAYVVNRMDFAGKKWYVGIQAFTMFVAIGAVVLRPQFELMIKLQLHNTLWGVVLILISAHASTFFILLSFMSGIPKELDEAARIDGCSRGGTFWKIIIPLLTPGLGVSALFTFRGAWNEYLLPFVFTMSKPKLQTLTVGLANLKYGIAAASQTHYMMAGACLSILPILIVYIFANKSFMQMTAGSLKG</sequence>
<evidence type="ECO:0000313" key="10">
    <source>
        <dbReference type="Proteomes" id="UP000215509"/>
    </source>
</evidence>
<dbReference type="Proteomes" id="UP000215509">
    <property type="component" value="Unassembled WGS sequence"/>
</dbReference>